<evidence type="ECO:0000313" key="2">
    <source>
        <dbReference type="EMBL" id="KAK2570491.1"/>
    </source>
</evidence>
<proteinExistence type="predicted"/>
<sequence>MNDAANDESEGVNSVLLIIVEFNGKGPTYGGKGRSQGCYKLWSDSDTLQAPKAHLSFRFWSSGPEQQETSLQRRVAEEAHSMHTNH</sequence>
<dbReference type="Proteomes" id="UP001249851">
    <property type="component" value="Unassembled WGS sequence"/>
</dbReference>
<keyword evidence="3" id="KW-1185">Reference proteome</keyword>
<gene>
    <name evidence="2" type="ORF">P5673_005318</name>
</gene>
<dbReference type="AlphaFoldDB" id="A0AAD9QZU7"/>
<feature type="region of interest" description="Disordered" evidence="1">
    <location>
        <begin position="64"/>
        <end position="86"/>
    </location>
</feature>
<reference evidence="2" key="1">
    <citation type="journal article" date="2023" name="G3 (Bethesda)">
        <title>Whole genome assembly and annotation of the endangered Caribbean coral Acropora cervicornis.</title>
        <authorList>
            <person name="Selwyn J.D."/>
            <person name="Vollmer S.V."/>
        </authorList>
    </citation>
    <scope>NUCLEOTIDE SEQUENCE</scope>
    <source>
        <strain evidence="2">K2</strain>
    </source>
</reference>
<comment type="caution">
    <text evidence="2">The sequence shown here is derived from an EMBL/GenBank/DDBJ whole genome shotgun (WGS) entry which is preliminary data.</text>
</comment>
<evidence type="ECO:0000313" key="3">
    <source>
        <dbReference type="Proteomes" id="UP001249851"/>
    </source>
</evidence>
<accession>A0AAD9QZU7</accession>
<name>A0AAD9QZU7_ACRCE</name>
<reference evidence="2" key="2">
    <citation type="journal article" date="2023" name="Science">
        <title>Genomic signatures of disease resistance in endangered staghorn corals.</title>
        <authorList>
            <person name="Vollmer S.V."/>
            <person name="Selwyn J.D."/>
            <person name="Despard B.A."/>
            <person name="Roesel C.L."/>
        </authorList>
    </citation>
    <scope>NUCLEOTIDE SEQUENCE</scope>
    <source>
        <strain evidence="2">K2</strain>
    </source>
</reference>
<feature type="compositionally biased region" description="Basic and acidic residues" evidence="1">
    <location>
        <begin position="74"/>
        <end position="86"/>
    </location>
</feature>
<protein>
    <submittedName>
        <fullName evidence="2">Uncharacterized protein</fullName>
    </submittedName>
</protein>
<dbReference type="EMBL" id="JARQWQ010000008">
    <property type="protein sequence ID" value="KAK2570491.1"/>
    <property type="molecule type" value="Genomic_DNA"/>
</dbReference>
<evidence type="ECO:0000256" key="1">
    <source>
        <dbReference type="SAM" id="MobiDB-lite"/>
    </source>
</evidence>
<organism evidence="2 3">
    <name type="scientific">Acropora cervicornis</name>
    <name type="common">Staghorn coral</name>
    <dbReference type="NCBI Taxonomy" id="6130"/>
    <lineage>
        <taxon>Eukaryota</taxon>
        <taxon>Metazoa</taxon>
        <taxon>Cnidaria</taxon>
        <taxon>Anthozoa</taxon>
        <taxon>Hexacorallia</taxon>
        <taxon>Scleractinia</taxon>
        <taxon>Astrocoeniina</taxon>
        <taxon>Acroporidae</taxon>
        <taxon>Acropora</taxon>
    </lineage>
</organism>